<dbReference type="Gene3D" id="1.10.10.60">
    <property type="entry name" value="Homeodomain-like"/>
    <property type="match status" value="2"/>
</dbReference>
<dbReference type="OrthoDB" id="2600165at2"/>
<keyword evidence="2" id="KW-0238">DNA-binding</keyword>
<keyword evidence="3" id="KW-0804">Transcription</keyword>
<evidence type="ECO:0000313" key="7">
    <source>
        <dbReference type="Proteomes" id="UP000240621"/>
    </source>
</evidence>
<keyword evidence="1" id="KW-0805">Transcription regulation</keyword>
<sequence>MSKVTRINSVTEYNNLVGQETLHPLVAVIDFSKTEPFHYFRGQMDVYAIFLKDIKCGNITYGIKNYDYEEGTLIFIAPGQVYGVEGTGEKQQASGTAIIFHPDLIHGTSLGKHIDDYTFFSYEVNEALHLSNREREIINDCISKINYELEHAIDSHSKTLIVSYLELFLNYSKRFYERQFITRSHVNKDILVRFENVLKDYFSSEQPLEAGLPSVRYCADKLFISPNYLGDLLKKETGKSAQEHIQLRLIDVAKEKIFDSEKSISEIAYELGFKHPQHFTRMFKKQVGMSPNEYRNMN</sequence>
<dbReference type="SMART" id="SM00342">
    <property type="entry name" value="HTH_ARAC"/>
    <property type="match status" value="1"/>
</dbReference>
<evidence type="ECO:0000313" key="5">
    <source>
        <dbReference type="EMBL" id="GET21830.1"/>
    </source>
</evidence>
<dbReference type="InterPro" id="IPR020449">
    <property type="entry name" value="Tscrpt_reg_AraC-type_HTH"/>
</dbReference>
<comment type="caution">
    <text evidence="6">The sequence shown here is derived from an EMBL/GenBank/DDBJ whole genome shotgun (WGS) entry which is preliminary data.</text>
</comment>
<organism evidence="6 7">
    <name type="scientific">Prolixibacter denitrificans</name>
    <dbReference type="NCBI Taxonomy" id="1541063"/>
    <lineage>
        <taxon>Bacteria</taxon>
        <taxon>Pseudomonadati</taxon>
        <taxon>Bacteroidota</taxon>
        <taxon>Bacteroidia</taxon>
        <taxon>Marinilabiliales</taxon>
        <taxon>Prolixibacteraceae</taxon>
        <taxon>Prolixibacter</taxon>
    </lineage>
</organism>
<gene>
    <name evidence="6" type="ORF">CLV93_104217</name>
    <name evidence="5" type="ORF">JCM18694_20760</name>
</gene>
<dbReference type="InterPro" id="IPR009057">
    <property type="entry name" value="Homeodomain-like_sf"/>
</dbReference>
<dbReference type="AlphaFoldDB" id="A0A2P8CE87"/>
<proteinExistence type="predicted"/>
<dbReference type="PROSITE" id="PS01124">
    <property type="entry name" value="HTH_ARAC_FAMILY_2"/>
    <property type="match status" value="1"/>
</dbReference>
<name>A0A2P8CE87_9BACT</name>
<dbReference type="EMBL" id="BLAU01000001">
    <property type="protein sequence ID" value="GET21830.1"/>
    <property type="molecule type" value="Genomic_DNA"/>
</dbReference>
<keyword evidence="8" id="KW-1185">Reference proteome</keyword>
<evidence type="ECO:0000259" key="4">
    <source>
        <dbReference type="PROSITE" id="PS01124"/>
    </source>
</evidence>
<accession>A0A2P8CE87</accession>
<dbReference type="EMBL" id="PYGC01000004">
    <property type="protein sequence ID" value="PSK83287.1"/>
    <property type="molecule type" value="Genomic_DNA"/>
</dbReference>
<protein>
    <submittedName>
        <fullName evidence="5">AraC family transcriptional regulator</fullName>
    </submittedName>
    <submittedName>
        <fullName evidence="6">Helix-turn-helix protein</fullName>
    </submittedName>
</protein>
<dbReference type="GO" id="GO:0043565">
    <property type="term" value="F:sequence-specific DNA binding"/>
    <property type="evidence" value="ECO:0007669"/>
    <property type="project" value="InterPro"/>
</dbReference>
<evidence type="ECO:0000313" key="6">
    <source>
        <dbReference type="EMBL" id="PSK83287.1"/>
    </source>
</evidence>
<dbReference type="Proteomes" id="UP000240621">
    <property type="component" value="Unassembled WGS sequence"/>
</dbReference>
<evidence type="ECO:0000256" key="2">
    <source>
        <dbReference type="ARBA" id="ARBA00023125"/>
    </source>
</evidence>
<evidence type="ECO:0000313" key="8">
    <source>
        <dbReference type="Proteomes" id="UP000396862"/>
    </source>
</evidence>
<feature type="domain" description="HTH araC/xylS-type" evidence="4">
    <location>
        <begin position="192"/>
        <end position="297"/>
    </location>
</feature>
<dbReference type="PANTHER" id="PTHR43280:SF32">
    <property type="entry name" value="TRANSCRIPTIONAL REGULATORY PROTEIN"/>
    <property type="match status" value="1"/>
</dbReference>
<reference evidence="6 7" key="1">
    <citation type="submission" date="2018-03" db="EMBL/GenBank/DDBJ databases">
        <title>Genomic Encyclopedia of Archaeal and Bacterial Type Strains, Phase II (KMG-II): from individual species to whole genera.</title>
        <authorList>
            <person name="Goeker M."/>
        </authorList>
    </citation>
    <scope>NUCLEOTIDE SEQUENCE [LARGE SCALE GENOMIC DNA]</scope>
    <source>
        <strain evidence="6 7">DSM 27267</strain>
    </source>
</reference>
<dbReference type="Proteomes" id="UP000396862">
    <property type="component" value="Unassembled WGS sequence"/>
</dbReference>
<dbReference type="PANTHER" id="PTHR43280">
    <property type="entry name" value="ARAC-FAMILY TRANSCRIPTIONAL REGULATOR"/>
    <property type="match status" value="1"/>
</dbReference>
<evidence type="ECO:0000256" key="1">
    <source>
        <dbReference type="ARBA" id="ARBA00023015"/>
    </source>
</evidence>
<reference evidence="5 8" key="2">
    <citation type="submission" date="2019-10" db="EMBL/GenBank/DDBJ databases">
        <title>Prolixibacter strains distinguished by the presence of nitrate reductase genes were adept at nitrate-dependent anaerobic corrosion of metallic iron and carbon steel.</title>
        <authorList>
            <person name="Iino T."/>
            <person name="Shono N."/>
            <person name="Ito K."/>
            <person name="Nakamura R."/>
            <person name="Sueoka K."/>
            <person name="Harayama S."/>
            <person name="Ohkuma M."/>
        </authorList>
    </citation>
    <scope>NUCLEOTIDE SEQUENCE [LARGE SCALE GENOMIC DNA]</scope>
    <source>
        <strain evidence="5 8">MIC1-1</strain>
    </source>
</reference>
<evidence type="ECO:0000256" key="3">
    <source>
        <dbReference type="ARBA" id="ARBA00023163"/>
    </source>
</evidence>
<dbReference type="GO" id="GO:0003700">
    <property type="term" value="F:DNA-binding transcription factor activity"/>
    <property type="evidence" value="ECO:0007669"/>
    <property type="project" value="InterPro"/>
</dbReference>
<dbReference type="Pfam" id="PF12833">
    <property type="entry name" value="HTH_18"/>
    <property type="match status" value="1"/>
</dbReference>
<dbReference type="RefSeq" id="WP_106542083.1">
    <property type="nucleotide sequence ID" value="NZ_BLAU01000001.1"/>
</dbReference>
<dbReference type="SUPFAM" id="SSF46689">
    <property type="entry name" value="Homeodomain-like"/>
    <property type="match status" value="1"/>
</dbReference>
<dbReference type="PRINTS" id="PR00032">
    <property type="entry name" value="HTHARAC"/>
</dbReference>
<dbReference type="InterPro" id="IPR018060">
    <property type="entry name" value="HTH_AraC"/>
</dbReference>